<dbReference type="EMBL" id="JABXBU010001863">
    <property type="protein sequence ID" value="KAF8782812.1"/>
    <property type="molecule type" value="Genomic_DNA"/>
</dbReference>
<reference evidence="1" key="1">
    <citation type="journal article" date="2020" name="bioRxiv">
        <title>Chromosome-level reference genome of the European wasp spider Argiope bruennichi: a resource for studies on range expansion and evolutionary adaptation.</title>
        <authorList>
            <person name="Sheffer M.M."/>
            <person name="Hoppe A."/>
            <person name="Krehenwinkel H."/>
            <person name="Uhl G."/>
            <person name="Kuss A.W."/>
            <person name="Jensen L."/>
            <person name="Jensen C."/>
            <person name="Gillespie R.G."/>
            <person name="Hoff K.J."/>
            <person name="Prost S."/>
        </authorList>
    </citation>
    <scope>NUCLEOTIDE SEQUENCE</scope>
</reference>
<gene>
    <name evidence="1" type="ORF">HNY73_013050</name>
</gene>
<evidence type="ECO:0000313" key="2">
    <source>
        <dbReference type="Proteomes" id="UP000807504"/>
    </source>
</evidence>
<dbReference type="AlphaFoldDB" id="A0A8T0F2Q4"/>
<sequence>MKIIELNNITLSPGKGKTSPLSSPSNRSHCTLFFIHVLISPVLLLKGSLRVLKASDLPLDIDPHARIVKSPLSGNRFRCLGRPLSFQGINSRAWDVHPPPQRISPRSRVVHPPQLMAPRYQSSLFLLS</sequence>
<dbReference type="Proteomes" id="UP000807504">
    <property type="component" value="Unassembled WGS sequence"/>
</dbReference>
<comment type="caution">
    <text evidence="1">The sequence shown here is derived from an EMBL/GenBank/DDBJ whole genome shotgun (WGS) entry which is preliminary data.</text>
</comment>
<keyword evidence="2" id="KW-1185">Reference proteome</keyword>
<evidence type="ECO:0000313" key="1">
    <source>
        <dbReference type="EMBL" id="KAF8782812.1"/>
    </source>
</evidence>
<accession>A0A8T0F2Q4</accession>
<name>A0A8T0F2Q4_ARGBR</name>
<proteinExistence type="predicted"/>
<protein>
    <submittedName>
        <fullName evidence="1">Uncharacterized protein</fullName>
    </submittedName>
</protein>
<reference evidence="1" key="2">
    <citation type="submission" date="2020-06" db="EMBL/GenBank/DDBJ databases">
        <authorList>
            <person name="Sheffer M."/>
        </authorList>
    </citation>
    <scope>NUCLEOTIDE SEQUENCE</scope>
</reference>
<organism evidence="1 2">
    <name type="scientific">Argiope bruennichi</name>
    <name type="common">Wasp spider</name>
    <name type="synonym">Aranea bruennichi</name>
    <dbReference type="NCBI Taxonomy" id="94029"/>
    <lineage>
        <taxon>Eukaryota</taxon>
        <taxon>Metazoa</taxon>
        <taxon>Ecdysozoa</taxon>
        <taxon>Arthropoda</taxon>
        <taxon>Chelicerata</taxon>
        <taxon>Arachnida</taxon>
        <taxon>Araneae</taxon>
        <taxon>Araneomorphae</taxon>
        <taxon>Entelegynae</taxon>
        <taxon>Araneoidea</taxon>
        <taxon>Araneidae</taxon>
        <taxon>Argiope</taxon>
    </lineage>
</organism>